<evidence type="ECO:0000313" key="5">
    <source>
        <dbReference type="EMBL" id="CAB5072137.1"/>
    </source>
</evidence>
<name>A0A6J7BWX4_9ZZZZ</name>
<protein>
    <submittedName>
        <fullName evidence="2">Unannotated protein</fullName>
    </submittedName>
</protein>
<evidence type="ECO:0000313" key="1">
    <source>
        <dbReference type="EMBL" id="CAB4595957.1"/>
    </source>
</evidence>
<gene>
    <name evidence="1" type="ORF">UFOPK1773_01097</name>
    <name evidence="2" type="ORF">UFOPK3287_00726</name>
    <name evidence="3" type="ORF">UFOPK3558_00513</name>
    <name evidence="4" type="ORF">UFOPK4074_00533</name>
    <name evidence="5" type="ORF">UFOPK4372_00557</name>
</gene>
<dbReference type="EMBL" id="CAFBQZ010000031">
    <property type="protein sequence ID" value="CAB5072137.1"/>
    <property type="molecule type" value="Genomic_DNA"/>
</dbReference>
<organism evidence="2">
    <name type="scientific">freshwater metagenome</name>
    <dbReference type="NCBI Taxonomy" id="449393"/>
    <lineage>
        <taxon>unclassified sequences</taxon>
        <taxon>metagenomes</taxon>
        <taxon>ecological metagenomes</taxon>
    </lineage>
</organism>
<dbReference type="EMBL" id="CAEZUA010000091">
    <property type="protein sequence ID" value="CAB4595957.1"/>
    <property type="molecule type" value="Genomic_DNA"/>
</dbReference>
<dbReference type="EMBL" id="CAFBPG010000033">
    <property type="protein sequence ID" value="CAB5008902.1"/>
    <property type="molecule type" value="Genomic_DNA"/>
</dbReference>
<evidence type="ECO:0000313" key="4">
    <source>
        <dbReference type="EMBL" id="CAB5008902.1"/>
    </source>
</evidence>
<evidence type="ECO:0000313" key="3">
    <source>
        <dbReference type="EMBL" id="CAB4897744.1"/>
    </source>
</evidence>
<reference evidence="2" key="1">
    <citation type="submission" date="2020-05" db="EMBL/GenBank/DDBJ databases">
        <authorList>
            <person name="Chiriac C."/>
            <person name="Salcher M."/>
            <person name="Ghai R."/>
            <person name="Kavagutti S V."/>
        </authorList>
    </citation>
    <scope>NUCLEOTIDE SEQUENCE</scope>
</reference>
<accession>A0A6J7BWX4</accession>
<evidence type="ECO:0000313" key="2">
    <source>
        <dbReference type="EMBL" id="CAB4850206.1"/>
    </source>
</evidence>
<dbReference type="EMBL" id="CAFBMI010000030">
    <property type="protein sequence ID" value="CAB4897744.1"/>
    <property type="molecule type" value="Genomic_DNA"/>
</dbReference>
<sequence>MRKYIALIAAFTLIVSSFVGSASAAPAKNSAPRKLLKPAPVNGNYGITWVNIVSKVNDISLAAWTDAQNTIAKNQMRPDIYTGFASYVSPGALLTDPQIGDGATLIKRVLALLANVPRAKNIYFVATTQEEQVATQNKIKSEYPDGLIPLTRSLDSIYGKGDGSDGVPKDSVVVHPKCDGQDSLRQAFSQPTSAIPSITTAVVTINVCPTSKEGSLLGAHISAHEYVHTIQVALHPGGNIKDYQPCWMTEGEPEWVQAAVSSDFSEYLQLQDSHPYYLTSAGLNYRKSTKLVWTAKDVRTYLKSAENLSTCGNTELYALAFSLGALTAEALVSIGGSESLFALDERLSSGQKINVAFKDVYGITWDAAIPILSQVVAVKITKAIASGRLNFAQNS</sequence>
<dbReference type="EMBL" id="CAFBJH010000039">
    <property type="protein sequence ID" value="CAB4850206.1"/>
    <property type="molecule type" value="Genomic_DNA"/>
</dbReference>
<dbReference type="AlphaFoldDB" id="A0A6J7BWX4"/>
<proteinExistence type="predicted"/>